<keyword evidence="1" id="KW-1133">Transmembrane helix</keyword>
<evidence type="ECO:0000256" key="1">
    <source>
        <dbReference type="SAM" id="Phobius"/>
    </source>
</evidence>
<organism evidence="2 3">
    <name type="scientific">Neoroseomonas lacus</name>
    <dbReference type="NCBI Taxonomy" id="287609"/>
    <lineage>
        <taxon>Bacteria</taxon>
        <taxon>Pseudomonadati</taxon>
        <taxon>Pseudomonadota</taxon>
        <taxon>Alphaproteobacteria</taxon>
        <taxon>Acetobacterales</taxon>
        <taxon>Acetobacteraceae</taxon>
        <taxon>Neoroseomonas</taxon>
    </lineage>
</organism>
<evidence type="ECO:0000313" key="3">
    <source>
        <dbReference type="Proteomes" id="UP000661507"/>
    </source>
</evidence>
<keyword evidence="1" id="KW-0812">Transmembrane</keyword>
<feature type="transmembrane region" description="Helical" evidence="1">
    <location>
        <begin position="6"/>
        <end position="25"/>
    </location>
</feature>
<comment type="caution">
    <text evidence="2">The sequence shown here is derived from an EMBL/GenBank/DDBJ whole genome shotgun (WGS) entry which is preliminary data.</text>
</comment>
<sequence>MHMVLVMLGGVLLLGVFVLFGWLWGHGFTGSATGAQAFVAAWLLVALVNMWVGVARAGYTVMQELPILLVNFAVPAAIAMLVAWQMPRG</sequence>
<keyword evidence="1" id="KW-0472">Membrane</keyword>
<reference evidence="2" key="1">
    <citation type="journal article" date="2014" name="Int. J. Syst. Evol. Microbiol.">
        <title>Complete genome sequence of Corynebacterium casei LMG S-19264T (=DSM 44701T), isolated from a smear-ripened cheese.</title>
        <authorList>
            <consortium name="US DOE Joint Genome Institute (JGI-PGF)"/>
            <person name="Walter F."/>
            <person name="Albersmeier A."/>
            <person name="Kalinowski J."/>
            <person name="Ruckert C."/>
        </authorList>
    </citation>
    <scope>NUCLEOTIDE SEQUENCE</scope>
    <source>
        <strain evidence="2">CGMCC 1.3617</strain>
    </source>
</reference>
<feature type="transmembrane region" description="Helical" evidence="1">
    <location>
        <begin position="65"/>
        <end position="84"/>
    </location>
</feature>
<feature type="transmembrane region" description="Helical" evidence="1">
    <location>
        <begin position="37"/>
        <end position="59"/>
    </location>
</feature>
<dbReference type="AlphaFoldDB" id="A0A917NLX2"/>
<reference evidence="2" key="2">
    <citation type="submission" date="2020-09" db="EMBL/GenBank/DDBJ databases">
        <authorList>
            <person name="Sun Q."/>
            <person name="Zhou Y."/>
        </authorList>
    </citation>
    <scope>NUCLEOTIDE SEQUENCE</scope>
    <source>
        <strain evidence="2">CGMCC 1.3617</strain>
    </source>
</reference>
<accession>A0A917NLX2</accession>
<gene>
    <name evidence="2" type="ORF">GCM10011320_16350</name>
</gene>
<proteinExistence type="predicted"/>
<keyword evidence="3" id="KW-1185">Reference proteome</keyword>
<dbReference type="RefSeq" id="WP_188966533.1">
    <property type="nucleotide sequence ID" value="NZ_BMKW01000003.1"/>
</dbReference>
<name>A0A917NLX2_9PROT</name>
<protein>
    <submittedName>
        <fullName evidence="2">Uncharacterized protein</fullName>
    </submittedName>
</protein>
<dbReference type="Proteomes" id="UP000661507">
    <property type="component" value="Unassembled WGS sequence"/>
</dbReference>
<dbReference type="EMBL" id="BMKW01000003">
    <property type="protein sequence ID" value="GGJ10022.1"/>
    <property type="molecule type" value="Genomic_DNA"/>
</dbReference>
<evidence type="ECO:0000313" key="2">
    <source>
        <dbReference type="EMBL" id="GGJ10022.1"/>
    </source>
</evidence>